<dbReference type="PANTHER" id="PTHR46771">
    <property type="entry name" value="DETERIN"/>
    <property type="match status" value="1"/>
</dbReference>
<dbReference type="Gene3D" id="1.10.1170.10">
    <property type="entry name" value="Inhibitor Of Apoptosis Protein (2mihbC-IAP-1), Chain A"/>
    <property type="match status" value="1"/>
</dbReference>
<gene>
    <name evidence="10" type="ORF">PODLI_1B008078</name>
</gene>
<evidence type="ECO:0000256" key="6">
    <source>
        <dbReference type="ARBA" id="ARBA00022829"/>
    </source>
</evidence>
<dbReference type="SUPFAM" id="SSF57924">
    <property type="entry name" value="Inhibitor of apoptosis (IAP) repeat"/>
    <property type="match status" value="1"/>
</dbReference>
<feature type="region of interest" description="Disordered" evidence="9">
    <location>
        <begin position="129"/>
        <end position="148"/>
    </location>
</feature>
<evidence type="ECO:0000313" key="10">
    <source>
        <dbReference type="EMBL" id="CAI5762046.1"/>
    </source>
</evidence>
<evidence type="ECO:0000256" key="9">
    <source>
        <dbReference type="SAM" id="MobiDB-lite"/>
    </source>
</evidence>
<keyword evidence="5" id="KW-0131">Cell cycle</keyword>
<keyword evidence="5" id="KW-0132">Cell division</keyword>
<dbReference type="EMBL" id="OX395126">
    <property type="protein sequence ID" value="CAI5762046.1"/>
    <property type="molecule type" value="Genomic_DNA"/>
</dbReference>
<comment type="subcellular location">
    <subcellularLocation>
        <location evidence="2">Chromosome</location>
        <location evidence="2">Centromere</location>
    </subcellularLocation>
    <subcellularLocation>
        <location evidence="1">Cytoplasm</location>
        <location evidence="1">Cytoskeleton</location>
        <location evidence="1">Spindle</location>
    </subcellularLocation>
</comment>
<sequence>MFTGETNQVSLMQCLIYKEMARAGLIHCPGANEPDLTKCFFCLIELEGWEPDHDPWLEHSKRAGDSCGFLSLSKSFDDLTVEEYYELEMERVRIFLSKTGQSVINAYEKEVAATTQRLVGHFVNKYQYAPEPDPATPAATENDMPTTT</sequence>
<keyword evidence="7" id="KW-0862">Zinc</keyword>
<evidence type="ECO:0000256" key="7">
    <source>
        <dbReference type="ARBA" id="ARBA00022833"/>
    </source>
</evidence>
<reference evidence="10" key="1">
    <citation type="submission" date="2022-12" db="EMBL/GenBank/DDBJ databases">
        <authorList>
            <person name="Alioto T."/>
            <person name="Alioto T."/>
            <person name="Gomez Garrido J."/>
        </authorList>
    </citation>
    <scope>NUCLEOTIDE SEQUENCE</scope>
</reference>
<dbReference type="PROSITE" id="PS50143">
    <property type="entry name" value="BIR_REPEAT_2"/>
    <property type="match status" value="1"/>
</dbReference>
<dbReference type="InterPro" id="IPR051190">
    <property type="entry name" value="Baculoviral_IAP"/>
</dbReference>
<evidence type="ECO:0000256" key="4">
    <source>
        <dbReference type="ARBA" id="ARBA00022723"/>
    </source>
</evidence>
<accession>A0AA35JLZ3</accession>
<dbReference type="GO" id="GO:0000775">
    <property type="term" value="C:chromosome, centromeric region"/>
    <property type="evidence" value="ECO:0007669"/>
    <property type="project" value="UniProtKB-SubCell"/>
</dbReference>
<dbReference type="PANTHER" id="PTHR46771:SF2">
    <property type="entry name" value="BACULOVIRAL IAP REPEAT-CONTAINING PROTEIN 5.1"/>
    <property type="match status" value="1"/>
</dbReference>
<evidence type="ECO:0008006" key="12">
    <source>
        <dbReference type="Google" id="ProtNLM"/>
    </source>
</evidence>
<evidence type="ECO:0000256" key="8">
    <source>
        <dbReference type="ARBA" id="ARBA00023328"/>
    </source>
</evidence>
<dbReference type="SMART" id="SM00238">
    <property type="entry name" value="BIR"/>
    <property type="match status" value="1"/>
</dbReference>
<organism evidence="10 11">
    <name type="scientific">Podarcis lilfordi</name>
    <name type="common">Lilford's wall lizard</name>
    <dbReference type="NCBI Taxonomy" id="74358"/>
    <lineage>
        <taxon>Eukaryota</taxon>
        <taxon>Metazoa</taxon>
        <taxon>Chordata</taxon>
        <taxon>Craniata</taxon>
        <taxon>Vertebrata</taxon>
        <taxon>Euteleostomi</taxon>
        <taxon>Lepidosauria</taxon>
        <taxon>Squamata</taxon>
        <taxon>Bifurcata</taxon>
        <taxon>Unidentata</taxon>
        <taxon>Episquamata</taxon>
        <taxon>Laterata</taxon>
        <taxon>Lacertibaenia</taxon>
        <taxon>Lacertidae</taxon>
        <taxon>Podarcis</taxon>
    </lineage>
</organism>
<evidence type="ECO:0000256" key="2">
    <source>
        <dbReference type="ARBA" id="ARBA00004584"/>
    </source>
</evidence>
<dbReference type="GO" id="GO:0005819">
    <property type="term" value="C:spindle"/>
    <property type="evidence" value="ECO:0007669"/>
    <property type="project" value="UniProtKB-SubCell"/>
</dbReference>
<evidence type="ECO:0000256" key="3">
    <source>
        <dbReference type="ARBA" id="ARBA00006672"/>
    </source>
</evidence>
<dbReference type="AlphaFoldDB" id="A0AA35JLZ3"/>
<evidence type="ECO:0000313" key="11">
    <source>
        <dbReference type="Proteomes" id="UP001178461"/>
    </source>
</evidence>
<dbReference type="InterPro" id="IPR001370">
    <property type="entry name" value="BIR_rpt"/>
</dbReference>
<dbReference type="GO" id="GO:0046872">
    <property type="term" value="F:metal ion binding"/>
    <property type="evidence" value="ECO:0007669"/>
    <property type="project" value="UniProtKB-KW"/>
</dbReference>
<evidence type="ECO:0000256" key="1">
    <source>
        <dbReference type="ARBA" id="ARBA00004186"/>
    </source>
</evidence>
<name>A0AA35JLZ3_9SAUR</name>
<dbReference type="Proteomes" id="UP001178461">
    <property type="component" value="Chromosome 1"/>
</dbReference>
<comment type="similarity">
    <text evidence="3">Belongs to the IAP family.</text>
</comment>
<dbReference type="Pfam" id="PF00653">
    <property type="entry name" value="BIR"/>
    <property type="match status" value="1"/>
</dbReference>
<evidence type="ECO:0000256" key="5">
    <source>
        <dbReference type="ARBA" id="ARBA00022776"/>
    </source>
</evidence>
<dbReference type="GO" id="GO:0007059">
    <property type="term" value="P:chromosome segregation"/>
    <property type="evidence" value="ECO:0007669"/>
    <property type="project" value="UniProtKB-KW"/>
</dbReference>
<keyword evidence="6" id="KW-0159">Chromosome partition</keyword>
<keyword evidence="5" id="KW-0498">Mitosis</keyword>
<keyword evidence="11" id="KW-1185">Reference proteome</keyword>
<protein>
    <recommendedName>
        <fullName evidence="12">Baculoviral IAP repeat containing 5</fullName>
    </recommendedName>
</protein>
<keyword evidence="8" id="KW-0137">Centromere</keyword>
<keyword evidence="4" id="KW-0479">Metal-binding</keyword>
<proteinExistence type="inferred from homology"/>